<feature type="signal peptide" evidence="2">
    <location>
        <begin position="1"/>
        <end position="25"/>
    </location>
</feature>
<sequence>MTSILQNMHIPFFALLFLFTISCKATEELDINSTPPLPNPSIKCDTCPEILPPPPPPPLPPCPPPPPPPCNPPPPPPKEPPCYPCMSQQAPPPPPPEYYNTPGGNLYVTGYTTYDSSGPRLQSGFVMFVIVALLEVIMLT</sequence>
<reference evidence="4" key="2">
    <citation type="submission" date="2025-08" db="UniProtKB">
        <authorList>
            <consortium name="RefSeq"/>
        </authorList>
    </citation>
    <scope>IDENTIFICATION</scope>
    <source>
        <tissue evidence="4">Leaf</tissue>
    </source>
</reference>
<evidence type="ECO:0000313" key="3">
    <source>
        <dbReference type="Proteomes" id="UP000813463"/>
    </source>
</evidence>
<reference evidence="3" key="1">
    <citation type="journal article" date="2021" name="Nat. Commun.">
        <title>Genomic analyses provide insights into spinach domestication and the genetic basis of agronomic traits.</title>
        <authorList>
            <person name="Cai X."/>
            <person name="Sun X."/>
            <person name="Xu C."/>
            <person name="Sun H."/>
            <person name="Wang X."/>
            <person name="Ge C."/>
            <person name="Zhang Z."/>
            <person name="Wang Q."/>
            <person name="Fei Z."/>
            <person name="Jiao C."/>
            <person name="Wang Q."/>
        </authorList>
    </citation>
    <scope>NUCLEOTIDE SEQUENCE [LARGE SCALE GENOMIC DNA]</scope>
    <source>
        <strain evidence="3">cv. Varoflay</strain>
    </source>
</reference>
<name>A0ABM3R4B4_SPIOL</name>
<dbReference type="RefSeq" id="XP_056690445.1">
    <property type="nucleotide sequence ID" value="XM_056834467.1"/>
</dbReference>
<dbReference type="GeneID" id="130465631"/>
<organism evidence="3 4">
    <name type="scientific">Spinacia oleracea</name>
    <name type="common">Spinach</name>
    <dbReference type="NCBI Taxonomy" id="3562"/>
    <lineage>
        <taxon>Eukaryota</taxon>
        <taxon>Viridiplantae</taxon>
        <taxon>Streptophyta</taxon>
        <taxon>Embryophyta</taxon>
        <taxon>Tracheophyta</taxon>
        <taxon>Spermatophyta</taxon>
        <taxon>Magnoliopsida</taxon>
        <taxon>eudicotyledons</taxon>
        <taxon>Gunneridae</taxon>
        <taxon>Pentapetalae</taxon>
        <taxon>Caryophyllales</taxon>
        <taxon>Chenopodiaceae</taxon>
        <taxon>Chenopodioideae</taxon>
        <taxon>Anserineae</taxon>
        <taxon>Spinacia</taxon>
    </lineage>
</organism>
<feature type="chain" id="PRO_5047085365" evidence="2">
    <location>
        <begin position="26"/>
        <end position="140"/>
    </location>
</feature>
<evidence type="ECO:0000256" key="2">
    <source>
        <dbReference type="SAM" id="SignalP"/>
    </source>
</evidence>
<dbReference type="Proteomes" id="UP000813463">
    <property type="component" value="Chromosome 1"/>
</dbReference>
<accession>A0ABM3R4B4</accession>
<keyword evidence="3" id="KW-1185">Reference proteome</keyword>
<evidence type="ECO:0000256" key="1">
    <source>
        <dbReference type="SAM" id="MobiDB-lite"/>
    </source>
</evidence>
<proteinExistence type="predicted"/>
<keyword evidence="2" id="KW-0732">Signal</keyword>
<protein>
    <submittedName>
        <fullName evidence="4">Uncharacterized protein</fullName>
    </submittedName>
</protein>
<evidence type="ECO:0000313" key="4">
    <source>
        <dbReference type="RefSeq" id="XP_056690445.1"/>
    </source>
</evidence>
<feature type="region of interest" description="Disordered" evidence="1">
    <location>
        <begin position="55"/>
        <end position="74"/>
    </location>
</feature>
<gene>
    <name evidence="4" type="primary">LOC130465631</name>
</gene>